<evidence type="ECO:0000256" key="2">
    <source>
        <dbReference type="SAM" id="Phobius"/>
    </source>
</evidence>
<evidence type="ECO:0000256" key="1">
    <source>
        <dbReference type="SAM" id="MobiDB-lite"/>
    </source>
</evidence>
<gene>
    <name evidence="3" type="ORF">EG328_008085</name>
</gene>
<reference evidence="3 4" key="1">
    <citation type="submission" date="2018-12" db="EMBL/GenBank/DDBJ databases">
        <title>Venturia inaequalis Genome Resource.</title>
        <authorList>
            <person name="Lichtner F.J."/>
        </authorList>
    </citation>
    <scope>NUCLEOTIDE SEQUENCE [LARGE SCALE GENOMIC DNA]</scope>
    <source>
        <strain evidence="3 4">120213</strain>
    </source>
</reference>
<sequence length="642" mass="70492">MSPPYDSAPTARGEPPKWKRKDEAIELASDGAAGPHLETSILYPVEPAILSILCTKPLFHCLDVDFFVCGTTMGYLLRHVQKNHRHPAFNFRVDLIGKTVFFTRLSRSLEEKNRDAMRYGRGYTQSHTSSQTGIDNIGTHQRVIKYSLGGLRILLDFEADAFDETKMPGNYEIDPPTQPSAFLRLEAEKTPGFNTIPPKRAPPALRRTIPHSALVRIETRANHDLRGAKTLTKQFPRLWLRQINCLALAWHFDGVFHPDDMKKMDVKSGVKEWEEKSQEDIRNLIFLLKKIAENVKATPSRRMEVFCEEGGHLEKKEIPLDTHAILPKSLVKRWSNPAPKIDTAKDSPAQPTKDFSAKIAPHSALCGVFIDEDLIDLTSEPSNDQTDISPAIGHLIINHAVAKLPGANRQEATLSRDRPQSVVVPHTHIPAVIRPAENYVVMKQPATHTPATSILVASSPAEDALATSSPIAKISAADIPAKKAPAEDNPSVHALPADTYKDNSSEPIATIPSTNIKDLPNYNCVAPACLLGTAYAMAVSGPAIGGIVVTIICAALYTGYMLCKKINSLPPIQVECLSADPAIDPKLHPAQSNPKPQAGRAKTIPRPATGDRCSEDSYSDIYASRTANIQKLLPKQAEMKKK</sequence>
<keyword evidence="2" id="KW-0812">Transmembrane</keyword>
<keyword evidence="2" id="KW-0472">Membrane</keyword>
<feature type="transmembrane region" description="Helical" evidence="2">
    <location>
        <begin position="534"/>
        <end position="557"/>
    </location>
</feature>
<dbReference type="PANTHER" id="PTHR35179:SF2">
    <property type="entry name" value="START DOMAIN-CONTAINING PROTEIN"/>
    <property type="match status" value="1"/>
</dbReference>
<evidence type="ECO:0000313" key="4">
    <source>
        <dbReference type="Proteomes" id="UP000447873"/>
    </source>
</evidence>
<proteinExistence type="predicted"/>
<comment type="caution">
    <text evidence="3">The sequence shown here is derived from an EMBL/GenBank/DDBJ whole genome shotgun (WGS) entry which is preliminary data.</text>
</comment>
<dbReference type="AlphaFoldDB" id="A0A8H3UF90"/>
<dbReference type="PANTHER" id="PTHR35179">
    <property type="entry name" value="PROTEIN CBG02620"/>
    <property type="match status" value="1"/>
</dbReference>
<keyword evidence="2" id="KW-1133">Transmembrane helix</keyword>
<feature type="region of interest" description="Disordered" evidence="1">
    <location>
        <begin position="585"/>
        <end position="615"/>
    </location>
</feature>
<accession>A0A8H3UF90</accession>
<name>A0A8H3UF90_VENIN</name>
<organism evidence="3 4">
    <name type="scientific">Venturia inaequalis</name>
    <name type="common">Apple scab fungus</name>
    <dbReference type="NCBI Taxonomy" id="5025"/>
    <lineage>
        <taxon>Eukaryota</taxon>
        <taxon>Fungi</taxon>
        <taxon>Dikarya</taxon>
        <taxon>Ascomycota</taxon>
        <taxon>Pezizomycotina</taxon>
        <taxon>Dothideomycetes</taxon>
        <taxon>Pleosporomycetidae</taxon>
        <taxon>Venturiales</taxon>
        <taxon>Venturiaceae</taxon>
        <taxon>Venturia</taxon>
    </lineage>
</organism>
<dbReference type="EMBL" id="WNWS01000447">
    <property type="protein sequence ID" value="KAE9967609.1"/>
    <property type="molecule type" value="Genomic_DNA"/>
</dbReference>
<evidence type="ECO:0000313" key="3">
    <source>
        <dbReference type="EMBL" id="KAE9967609.1"/>
    </source>
</evidence>
<protein>
    <submittedName>
        <fullName evidence="3">Uncharacterized protein</fullName>
    </submittedName>
</protein>
<dbReference type="Proteomes" id="UP000447873">
    <property type="component" value="Unassembled WGS sequence"/>
</dbReference>